<accession>A0A7R7IBP6</accession>
<dbReference type="GO" id="GO:0043565">
    <property type="term" value="F:sequence-specific DNA binding"/>
    <property type="evidence" value="ECO:0007669"/>
    <property type="project" value="InterPro"/>
</dbReference>
<dbReference type="PANTHER" id="PTHR47504">
    <property type="entry name" value="RIGHT ORIGIN-BINDING PROTEIN"/>
    <property type="match status" value="1"/>
</dbReference>
<dbReference type="Pfam" id="PF06445">
    <property type="entry name" value="GyrI-like"/>
    <property type="match status" value="1"/>
</dbReference>
<evidence type="ECO:0000256" key="1">
    <source>
        <dbReference type="ARBA" id="ARBA00023015"/>
    </source>
</evidence>
<dbReference type="Proteomes" id="UP000595897">
    <property type="component" value="Chromosome"/>
</dbReference>
<dbReference type="GO" id="GO:0003700">
    <property type="term" value="F:DNA-binding transcription factor activity"/>
    <property type="evidence" value="ECO:0007669"/>
    <property type="project" value="InterPro"/>
</dbReference>
<organism evidence="5 6">
    <name type="scientific">Anaeromicropila herbilytica</name>
    <dbReference type="NCBI Taxonomy" id="2785025"/>
    <lineage>
        <taxon>Bacteria</taxon>
        <taxon>Bacillati</taxon>
        <taxon>Bacillota</taxon>
        <taxon>Clostridia</taxon>
        <taxon>Lachnospirales</taxon>
        <taxon>Lachnospiraceae</taxon>
        <taxon>Anaeromicropila</taxon>
    </lineage>
</organism>
<dbReference type="InterPro" id="IPR050959">
    <property type="entry name" value="MarA-like"/>
</dbReference>
<dbReference type="SUPFAM" id="SSF46689">
    <property type="entry name" value="Homeodomain-like"/>
    <property type="match status" value="2"/>
</dbReference>
<keyword evidence="2" id="KW-0238">DNA-binding</keyword>
<dbReference type="InterPro" id="IPR011256">
    <property type="entry name" value="Reg_factor_effector_dom_sf"/>
</dbReference>
<dbReference type="InterPro" id="IPR018060">
    <property type="entry name" value="HTH_AraC"/>
</dbReference>
<reference evidence="5 6" key="1">
    <citation type="submission" date="2020-11" db="EMBL/GenBank/DDBJ databases">
        <title>Draft genome sequencing of a Lachnospiraceae strain isolated from anoxic soil subjected to BSD treatment.</title>
        <authorList>
            <person name="Uek A."/>
            <person name="Tonouchi A."/>
        </authorList>
    </citation>
    <scope>NUCLEOTIDE SEQUENCE [LARGE SCALE GENOMIC DNA]</scope>
    <source>
        <strain evidence="5 6">TB5</strain>
    </source>
</reference>
<dbReference type="SUPFAM" id="SSF55136">
    <property type="entry name" value="Probable bacterial effector-binding domain"/>
    <property type="match status" value="1"/>
</dbReference>
<keyword evidence="1" id="KW-0805">Transcription regulation</keyword>
<dbReference type="PROSITE" id="PS01124">
    <property type="entry name" value="HTH_ARAC_FAMILY_2"/>
    <property type="match status" value="1"/>
</dbReference>
<dbReference type="InterPro" id="IPR009057">
    <property type="entry name" value="Homeodomain-like_sf"/>
</dbReference>
<dbReference type="Gene3D" id="3.20.80.10">
    <property type="entry name" value="Regulatory factor, effector binding domain"/>
    <property type="match status" value="1"/>
</dbReference>
<proteinExistence type="predicted"/>
<evidence type="ECO:0000313" key="5">
    <source>
        <dbReference type="EMBL" id="BCN29044.1"/>
    </source>
</evidence>
<gene>
    <name evidence="5" type="ORF">bsdtb5_03390</name>
</gene>
<protein>
    <submittedName>
        <fullName evidence="5">AraC family transcriptional regulator</fullName>
    </submittedName>
</protein>
<keyword evidence="3" id="KW-0804">Transcription</keyword>
<dbReference type="SMART" id="SM00871">
    <property type="entry name" value="AraC_E_bind"/>
    <property type="match status" value="1"/>
</dbReference>
<name>A0A7R7IBP6_9FIRM</name>
<keyword evidence="6" id="KW-1185">Reference proteome</keyword>
<feature type="domain" description="HTH araC/xylS-type" evidence="4">
    <location>
        <begin position="8"/>
        <end position="106"/>
    </location>
</feature>
<dbReference type="AlphaFoldDB" id="A0A7R7IBP6"/>
<dbReference type="KEGG" id="ahb:bsdtb5_03390"/>
<evidence type="ECO:0000256" key="3">
    <source>
        <dbReference type="ARBA" id="ARBA00023163"/>
    </source>
</evidence>
<evidence type="ECO:0000256" key="2">
    <source>
        <dbReference type="ARBA" id="ARBA00023125"/>
    </source>
</evidence>
<dbReference type="InterPro" id="IPR029442">
    <property type="entry name" value="GyrI-like"/>
</dbReference>
<dbReference type="EMBL" id="AP024169">
    <property type="protein sequence ID" value="BCN29044.1"/>
    <property type="molecule type" value="Genomic_DNA"/>
</dbReference>
<dbReference type="SMART" id="SM00342">
    <property type="entry name" value="HTH_ARAC"/>
    <property type="match status" value="1"/>
</dbReference>
<dbReference type="PANTHER" id="PTHR47504:SF5">
    <property type="entry name" value="RIGHT ORIGIN-BINDING PROTEIN"/>
    <property type="match status" value="1"/>
</dbReference>
<sequence>MDWNIRLNRALDYIEENLCNEIDFDYAARLAFCSRNDLSNMFFLITGIQLSEYIRRRRLSLAALDLQNSDEKIIDISMKYGYSSPTAFNRAFQIQHKVSPQYARSRKIFLNSYPRITFQIILNGENKMKCRIEKKEAFKVVGVKKTFRNDAVENLVPLFWRDLPQETYEKIISQSNGEPKGLLGLCADFDAEHTFDYYIAASTKNSDVQDLEQIDIPEATWAIFEAEGELMELVNRIWKEWFPSSGYRRADNSIPDVEVYFDYDFPKEHYTYELWYPVIKE</sequence>
<evidence type="ECO:0000259" key="4">
    <source>
        <dbReference type="PROSITE" id="PS01124"/>
    </source>
</evidence>
<dbReference type="InterPro" id="IPR010499">
    <property type="entry name" value="AraC_E-bd"/>
</dbReference>
<dbReference type="Gene3D" id="1.10.10.60">
    <property type="entry name" value="Homeodomain-like"/>
    <property type="match status" value="2"/>
</dbReference>
<dbReference type="RefSeq" id="WP_271714343.1">
    <property type="nucleotide sequence ID" value="NZ_AP024169.1"/>
</dbReference>
<dbReference type="Pfam" id="PF12833">
    <property type="entry name" value="HTH_18"/>
    <property type="match status" value="1"/>
</dbReference>
<evidence type="ECO:0000313" key="6">
    <source>
        <dbReference type="Proteomes" id="UP000595897"/>
    </source>
</evidence>